<feature type="compositionally biased region" description="Basic and acidic residues" evidence="1">
    <location>
        <begin position="1"/>
        <end position="11"/>
    </location>
</feature>
<dbReference type="Gramene" id="OB01G54410.1">
    <property type="protein sequence ID" value="OB01G54410.1"/>
    <property type="gene ID" value="OB01G54410"/>
</dbReference>
<dbReference type="Pfam" id="PF06830">
    <property type="entry name" value="Root_cap"/>
    <property type="match status" value="1"/>
</dbReference>
<protein>
    <submittedName>
        <fullName evidence="2">Uncharacterized protein</fullName>
    </submittedName>
</protein>
<dbReference type="AlphaFoldDB" id="J3L885"/>
<sequence>MVLQGERKVSDSEMPDFTGTAAAGQPERAEADGNVATGHSSPASDPYKLATSHVLNPRKLEPPQLGQRLIGSIYIRPSVGLPWIGSSSIGVTEEDSLAHLSTPSPTTCSVRPAAQLGVSASMPVMGGAPSYVASDIFAADCAVARFGRRAGISMHGHRQGQLKCVAFKASASI</sequence>
<name>J3L885_ORYBR</name>
<dbReference type="STRING" id="4533.J3L885"/>
<evidence type="ECO:0000313" key="3">
    <source>
        <dbReference type="Proteomes" id="UP000006038"/>
    </source>
</evidence>
<keyword evidence="3" id="KW-1185">Reference proteome</keyword>
<dbReference type="HOGENOM" id="CLU_1549939_0_0_1"/>
<proteinExistence type="predicted"/>
<dbReference type="EnsemblPlants" id="OB01G54410.1">
    <property type="protein sequence ID" value="OB01G54410.1"/>
    <property type="gene ID" value="OB01G54410"/>
</dbReference>
<feature type="region of interest" description="Disordered" evidence="1">
    <location>
        <begin position="1"/>
        <end position="48"/>
    </location>
</feature>
<dbReference type="Proteomes" id="UP000006038">
    <property type="component" value="Chromosome 1"/>
</dbReference>
<evidence type="ECO:0000256" key="1">
    <source>
        <dbReference type="SAM" id="MobiDB-lite"/>
    </source>
</evidence>
<organism evidence="2">
    <name type="scientific">Oryza brachyantha</name>
    <name type="common">malo sina</name>
    <dbReference type="NCBI Taxonomy" id="4533"/>
    <lineage>
        <taxon>Eukaryota</taxon>
        <taxon>Viridiplantae</taxon>
        <taxon>Streptophyta</taxon>
        <taxon>Embryophyta</taxon>
        <taxon>Tracheophyta</taxon>
        <taxon>Spermatophyta</taxon>
        <taxon>Magnoliopsida</taxon>
        <taxon>Liliopsida</taxon>
        <taxon>Poales</taxon>
        <taxon>Poaceae</taxon>
        <taxon>BOP clade</taxon>
        <taxon>Oryzoideae</taxon>
        <taxon>Oryzeae</taxon>
        <taxon>Oryzinae</taxon>
        <taxon>Oryza</taxon>
    </lineage>
</organism>
<accession>J3L885</accession>
<reference evidence="2" key="1">
    <citation type="journal article" date="2013" name="Nat. Commun.">
        <title>Whole-genome sequencing of Oryza brachyantha reveals mechanisms underlying Oryza genome evolution.</title>
        <authorList>
            <person name="Chen J."/>
            <person name="Huang Q."/>
            <person name="Gao D."/>
            <person name="Wang J."/>
            <person name="Lang Y."/>
            <person name="Liu T."/>
            <person name="Li B."/>
            <person name="Bai Z."/>
            <person name="Luis Goicoechea J."/>
            <person name="Liang C."/>
            <person name="Chen C."/>
            <person name="Zhang W."/>
            <person name="Sun S."/>
            <person name="Liao Y."/>
            <person name="Zhang X."/>
            <person name="Yang L."/>
            <person name="Song C."/>
            <person name="Wang M."/>
            <person name="Shi J."/>
            <person name="Liu G."/>
            <person name="Liu J."/>
            <person name="Zhou H."/>
            <person name="Zhou W."/>
            <person name="Yu Q."/>
            <person name="An N."/>
            <person name="Chen Y."/>
            <person name="Cai Q."/>
            <person name="Wang B."/>
            <person name="Liu B."/>
            <person name="Min J."/>
            <person name="Huang Y."/>
            <person name="Wu H."/>
            <person name="Li Z."/>
            <person name="Zhang Y."/>
            <person name="Yin Y."/>
            <person name="Song W."/>
            <person name="Jiang J."/>
            <person name="Jackson S.A."/>
            <person name="Wing R.A."/>
            <person name="Wang J."/>
            <person name="Chen M."/>
        </authorList>
    </citation>
    <scope>NUCLEOTIDE SEQUENCE [LARGE SCALE GENOMIC DNA]</scope>
    <source>
        <strain evidence="2">cv. IRGC 101232</strain>
    </source>
</reference>
<dbReference type="InterPro" id="IPR009646">
    <property type="entry name" value="Root_cap"/>
</dbReference>
<reference evidence="2" key="2">
    <citation type="submission" date="2013-04" db="UniProtKB">
        <authorList>
            <consortium name="EnsemblPlants"/>
        </authorList>
    </citation>
    <scope>IDENTIFICATION</scope>
</reference>
<evidence type="ECO:0000313" key="2">
    <source>
        <dbReference type="EnsemblPlants" id="OB01G54410.1"/>
    </source>
</evidence>